<name>A0A1I1XV75_9BACL</name>
<dbReference type="AlphaFoldDB" id="A0A1I1XV75"/>
<gene>
    <name evidence="1" type="ORF">SAMN04487969_101117</name>
</gene>
<evidence type="ECO:0000313" key="1">
    <source>
        <dbReference type="EMBL" id="SFE11247.1"/>
    </source>
</evidence>
<dbReference type="Proteomes" id="UP000183410">
    <property type="component" value="Unassembled WGS sequence"/>
</dbReference>
<evidence type="ECO:0000313" key="2">
    <source>
        <dbReference type="Proteomes" id="UP000183410"/>
    </source>
</evidence>
<sequence length="70" mass="8159">MNERQYAMWLSSIKPGDTVCYYQQGEAVPLKVTQVHKSKNVYHTCGGMRFKNGEYGDGWNWIRIYPLEGK</sequence>
<protein>
    <submittedName>
        <fullName evidence="1">Uncharacterized protein</fullName>
    </submittedName>
</protein>
<dbReference type="EMBL" id="FONN01000001">
    <property type="protein sequence ID" value="SFE11247.1"/>
    <property type="molecule type" value="Genomic_DNA"/>
</dbReference>
<keyword evidence="2" id="KW-1185">Reference proteome</keyword>
<proteinExistence type="predicted"/>
<organism evidence="1 2">
    <name type="scientific">Paenibacillus algorifonticola</name>
    <dbReference type="NCBI Taxonomy" id="684063"/>
    <lineage>
        <taxon>Bacteria</taxon>
        <taxon>Bacillati</taxon>
        <taxon>Bacillota</taxon>
        <taxon>Bacilli</taxon>
        <taxon>Bacillales</taxon>
        <taxon>Paenibacillaceae</taxon>
        <taxon>Paenibacillus</taxon>
    </lineage>
</organism>
<accession>A0A1I1XV75</accession>
<reference evidence="2" key="1">
    <citation type="submission" date="2016-10" db="EMBL/GenBank/DDBJ databases">
        <authorList>
            <person name="Varghese N."/>
            <person name="Submissions S."/>
        </authorList>
    </citation>
    <scope>NUCLEOTIDE SEQUENCE [LARGE SCALE GENOMIC DNA]</scope>
    <source>
        <strain evidence="2">CGMCC 1.10223</strain>
    </source>
</reference>